<evidence type="ECO:0000256" key="7">
    <source>
        <dbReference type="RuleBase" id="RU365103"/>
    </source>
</evidence>
<keyword evidence="7" id="KW-0812">Transmembrane</keyword>
<evidence type="ECO:0000259" key="8">
    <source>
        <dbReference type="Pfam" id="PF04413"/>
    </source>
</evidence>
<keyword evidence="7" id="KW-0472">Membrane</keyword>
<evidence type="ECO:0000313" key="9">
    <source>
        <dbReference type="EMBL" id="MFD2189133.1"/>
    </source>
</evidence>
<dbReference type="GO" id="GO:0016740">
    <property type="term" value="F:transferase activity"/>
    <property type="evidence" value="ECO:0007669"/>
    <property type="project" value="UniProtKB-KW"/>
</dbReference>
<dbReference type="InterPro" id="IPR038107">
    <property type="entry name" value="Glycos_transf_N_sf"/>
</dbReference>
<feature type="domain" description="3-deoxy-D-manno-octulosonic-acid transferase N-terminal" evidence="8">
    <location>
        <begin position="47"/>
        <end position="206"/>
    </location>
</feature>
<keyword evidence="4 7" id="KW-0808">Transferase</keyword>
<evidence type="ECO:0000256" key="5">
    <source>
        <dbReference type="ARBA" id="ARBA00031445"/>
    </source>
</evidence>
<dbReference type="Gene3D" id="3.40.50.11720">
    <property type="entry name" value="3-Deoxy-D-manno-octulosonic-acid transferase, N-terminal domain"/>
    <property type="match status" value="1"/>
</dbReference>
<dbReference type="Gene3D" id="3.40.50.2000">
    <property type="entry name" value="Glycogen Phosphorylase B"/>
    <property type="match status" value="1"/>
</dbReference>
<dbReference type="InterPro" id="IPR007507">
    <property type="entry name" value="Glycos_transf_N"/>
</dbReference>
<gene>
    <name evidence="9" type="ORF">ACFSJT_20200</name>
</gene>
<keyword evidence="7" id="KW-1133">Transmembrane helix</keyword>
<keyword evidence="7" id="KW-0448">Lipopolysaccharide biosynthesis</keyword>
<keyword evidence="7" id="KW-1003">Cell membrane</keyword>
<organism evidence="9 10">
    <name type="scientific">Aquimarina celericrescens</name>
    <dbReference type="NCBI Taxonomy" id="1964542"/>
    <lineage>
        <taxon>Bacteria</taxon>
        <taxon>Pseudomonadati</taxon>
        <taxon>Bacteroidota</taxon>
        <taxon>Flavobacteriia</taxon>
        <taxon>Flavobacteriales</taxon>
        <taxon>Flavobacteriaceae</taxon>
        <taxon>Aquimarina</taxon>
    </lineage>
</organism>
<evidence type="ECO:0000256" key="2">
    <source>
        <dbReference type="ARBA" id="ARBA00012621"/>
    </source>
</evidence>
<comment type="function">
    <text evidence="7">Involved in lipopolysaccharide (LPS) biosynthesis. Catalyzes the transfer of 3-deoxy-D-manno-octulosonate (Kdo) residue(s) from CMP-Kdo to lipid IV(A), the tetraacyldisaccharide-1,4'-bisphosphate precursor of lipid A.</text>
</comment>
<sequence>MSFLYNIFISIFNGILPLMGWWTPKLKLFVNGRKDSFKILKAEIIAEDRILWFHCASLGEYEQGVPVMEALKKKYPDHKLLVTFFSPSGYEAKKNSTLADLIVYLPMDTKANAKRFVELVHPELAVFVKYEFWPNYLKVLEATHIPAVFISASFREDQAFFKWYGGFMRKALKTIDHFFVQDAISKSLIEKQGFDNVTLSGDTRFDRVSHQIEMDNHVDFISEFIDDRLCVVFGSSWPEDEEIFINFINHASEEVCFIIAPHEFKSGNMSALQQKIKKRTVLYSEKDEKDLKEYEVFIMNTIGYLSRVYSYGDIAYVGGAMGTGGLHNILEPATFGIPIIIGKNFEKFREAKQLQKLAGLFSVSSSEEFSQVISKLVGDKKFREKTGMIAGHFINSNTGATAIITEYLDKKIEKVSK</sequence>
<comment type="similarity">
    <text evidence="7">Belongs to the glycosyltransferase group 1 family.</text>
</comment>
<comment type="catalytic activity">
    <reaction evidence="6 7">
        <text>lipid IVA (E. coli) + CMP-3-deoxy-beta-D-manno-octulosonate = alpha-Kdo-(2-&gt;6)-lipid IVA (E. coli) + CMP + H(+)</text>
        <dbReference type="Rhea" id="RHEA:28066"/>
        <dbReference type="ChEBI" id="CHEBI:15378"/>
        <dbReference type="ChEBI" id="CHEBI:58603"/>
        <dbReference type="ChEBI" id="CHEBI:60364"/>
        <dbReference type="ChEBI" id="CHEBI:60377"/>
        <dbReference type="ChEBI" id="CHEBI:85987"/>
        <dbReference type="EC" id="2.4.99.12"/>
    </reaction>
</comment>
<protein>
    <recommendedName>
        <fullName evidence="3 7">3-deoxy-D-manno-octulosonic acid transferase</fullName>
        <shortName evidence="7">Kdo transferase</shortName>
        <ecNumber evidence="2 7">2.4.99.12</ecNumber>
    </recommendedName>
    <alternativeName>
        <fullName evidence="5 7">Lipid IV(A) 3-deoxy-D-manno-octulosonic acid transferase</fullName>
    </alternativeName>
</protein>
<dbReference type="RefSeq" id="WP_378322172.1">
    <property type="nucleotide sequence ID" value="NZ_JBHUHY010000034.1"/>
</dbReference>
<dbReference type="EMBL" id="JBHUHY010000034">
    <property type="protein sequence ID" value="MFD2189133.1"/>
    <property type="molecule type" value="Genomic_DNA"/>
</dbReference>
<evidence type="ECO:0000256" key="3">
    <source>
        <dbReference type="ARBA" id="ARBA00019077"/>
    </source>
</evidence>
<dbReference type="PANTHER" id="PTHR42755">
    <property type="entry name" value="3-DEOXY-MANNO-OCTULOSONATE CYTIDYLYLTRANSFERASE"/>
    <property type="match status" value="1"/>
</dbReference>
<evidence type="ECO:0000256" key="1">
    <source>
        <dbReference type="ARBA" id="ARBA00004713"/>
    </source>
</evidence>
<proteinExistence type="inferred from homology"/>
<dbReference type="Pfam" id="PF04413">
    <property type="entry name" value="Glycos_transf_N"/>
    <property type="match status" value="1"/>
</dbReference>
<dbReference type="InterPro" id="IPR039901">
    <property type="entry name" value="Kdotransferase"/>
</dbReference>
<evidence type="ECO:0000313" key="10">
    <source>
        <dbReference type="Proteomes" id="UP001597344"/>
    </source>
</evidence>
<evidence type="ECO:0000256" key="4">
    <source>
        <dbReference type="ARBA" id="ARBA00022679"/>
    </source>
</evidence>
<feature type="transmembrane region" description="Helical" evidence="7">
    <location>
        <begin position="6"/>
        <end position="24"/>
    </location>
</feature>
<dbReference type="Proteomes" id="UP001597344">
    <property type="component" value="Unassembled WGS sequence"/>
</dbReference>
<comment type="subcellular location">
    <subcellularLocation>
        <location evidence="7">Cell membrane</location>
    </subcellularLocation>
</comment>
<comment type="caution">
    <text evidence="9">The sequence shown here is derived from an EMBL/GenBank/DDBJ whole genome shotgun (WGS) entry which is preliminary data.</text>
</comment>
<reference evidence="10" key="1">
    <citation type="journal article" date="2019" name="Int. J. Syst. Evol. Microbiol.">
        <title>The Global Catalogue of Microorganisms (GCM) 10K type strain sequencing project: providing services to taxonomists for standard genome sequencing and annotation.</title>
        <authorList>
            <consortium name="The Broad Institute Genomics Platform"/>
            <consortium name="The Broad Institute Genome Sequencing Center for Infectious Disease"/>
            <person name="Wu L."/>
            <person name="Ma J."/>
        </authorList>
    </citation>
    <scope>NUCLEOTIDE SEQUENCE [LARGE SCALE GENOMIC DNA]</scope>
    <source>
        <strain evidence="10">DT92</strain>
    </source>
</reference>
<dbReference type="EC" id="2.4.99.12" evidence="2 7"/>
<dbReference type="PANTHER" id="PTHR42755:SF1">
    <property type="entry name" value="3-DEOXY-D-MANNO-OCTULOSONIC ACID TRANSFERASE, MITOCHONDRIAL-RELATED"/>
    <property type="match status" value="1"/>
</dbReference>
<name>A0ABW5B261_9FLAO</name>
<comment type="pathway">
    <text evidence="1 7">Bacterial outer membrane biogenesis; LPS core biosynthesis.</text>
</comment>
<keyword evidence="10" id="KW-1185">Reference proteome</keyword>
<accession>A0ABW5B261</accession>
<evidence type="ECO:0000256" key="6">
    <source>
        <dbReference type="ARBA" id="ARBA00049183"/>
    </source>
</evidence>